<name>A0ABU2C742_9BURK</name>
<dbReference type="Gene3D" id="1.10.10.2910">
    <property type="match status" value="1"/>
</dbReference>
<dbReference type="Pfam" id="PF06114">
    <property type="entry name" value="Peptidase_M78"/>
    <property type="match status" value="1"/>
</dbReference>
<evidence type="ECO:0000256" key="1">
    <source>
        <dbReference type="ARBA" id="ARBA00007227"/>
    </source>
</evidence>
<comment type="similarity">
    <text evidence="1">Belongs to the short-chain fatty acyl-CoA assimilation regulator (ScfR) family.</text>
</comment>
<organism evidence="3 4">
    <name type="scientific">Rhodoferax ferrireducens</name>
    <dbReference type="NCBI Taxonomy" id="192843"/>
    <lineage>
        <taxon>Bacteria</taxon>
        <taxon>Pseudomonadati</taxon>
        <taxon>Pseudomonadota</taxon>
        <taxon>Betaproteobacteria</taxon>
        <taxon>Burkholderiales</taxon>
        <taxon>Comamonadaceae</taxon>
        <taxon>Rhodoferax</taxon>
    </lineage>
</organism>
<dbReference type="Pfam" id="PF01381">
    <property type="entry name" value="HTH_3"/>
    <property type="match status" value="1"/>
</dbReference>
<dbReference type="SUPFAM" id="SSF47413">
    <property type="entry name" value="lambda repressor-like DNA-binding domains"/>
    <property type="match status" value="1"/>
</dbReference>
<feature type="domain" description="HTH cro/C1-type" evidence="2">
    <location>
        <begin position="18"/>
        <end position="72"/>
    </location>
</feature>
<dbReference type="CDD" id="cd00093">
    <property type="entry name" value="HTH_XRE"/>
    <property type="match status" value="1"/>
</dbReference>
<keyword evidence="4" id="KW-1185">Reference proteome</keyword>
<evidence type="ECO:0000259" key="2">
    <source>
        <dbReference type="PROSITE" id="PS50943"/>
    </source>
</evidence>
<reference evidence="3 4" key="1">
    <citation type="submission" date="2023-07" db="EMBL/GenBank/DDBJ databases">
        <title>Sorghum-associated microbial communities from plants grown in Nebraska, USA.</title>
        <authorList>
            <person name="Schachtman D."/>
        </authorList>
    </citation>
    <scope>NUCLEOTIDE SEQUENCE [LARGE SCALE GENOMIC DNA]</scope>
    <source>
        <strain evidence="3 4">BE313</strain>
    </source>
</reference>
<comment type="caution">
    <text evidence="3">The sequence shown here is derived from an EMBL/GenBank/DDBJ whole genome shotgun (WGS) entry which is preliminary data.</text>
</comment>
<dbReference type="Gene3D" id="1.10.260.40">
    <property type="entry name" value="lambda repressor-like DNA-binding domains"/>
    <property type="match status" value="1"/>
</dbReference>
<sequence>MSDSPLSTVSAVDVGERLRLARESKGLTQKDAADAISVARTTLVAIEQGQRRLRIDELQQLAKLYSLSVNALLRREAVHVDLIPRFRKVVGAEDVAASQATQLLANLARAEVELENLLGVKRARNYPPERPILPGDVRMQAEQDAQELRQRLGLGFAPIADIVTLLEMELGIRVYVRRFDGSVSGVFAHDDTLGACFLLNANHPRERRNQTGGHELGHFISVRHDAEVLHADEPESSREERYANAFGRAFLTPGGAVRQKFQEVTAGSTHLTRRHIIVMAHFFGVSREAVVRRLEELGLTKKGTWEWFAANGGITDEQAAQVLGDLRTPDRQKLEADKPTSIRINLLAAEAYRRELLSEGQLARLLHLDRIELREMLEEVDLLEVEADGAPTLLI</sequence>
<dbReference type="InterPro" id="IPR010982">
    <property type="entry name" value="Lambda_DNA-bd_dom_sf"/>
</dbReference>
<dbReference type="SMART" id="SM00530">
    <property type="entry name" value="HTH_XRE"/>
    <property type="match status" value="1"/>
</dbReference>
<accession>A0ABU2C742</accession>
<dbReference type="EMBL" id="JAVDXT010000001">
    <property type="protein sequence ID" value="MDR7377089.1"/>
    <property type="molecule type" value="Genomic_DNA"/>
</dbReference>
<proteinExistence type="inferred from homology"/>
<dbReference type="Proteomes" id="UP001180487">
    <property type="component" value="Unassembled WGS sequence"/>
</dbReference>
<evidence type="ECO:0000313" key="3">
    <source>
        <dbReference type="EMBL" id="MDR7377089.1"/>
    </source>
</evidence>
<dbReference type="InterPro" id="IPR001387">
    <property type="entry name" value="Cro/C1-type_HTH"/>
</dbReference>
<protein>
    <submittedName>
        <fullName evidence="3">Zn-dependent peptidase ImmA (M78 family)/transcriptional regulator with XRE-family HTH domain</fullName>
    </submittedName>
</protein>
<dbReference type="PROSITE" id="PS50943">
    <property type="entry name" value="HTH_CROC1"/>
    <property type="match status" value="1"/>
</dbReference>
<dbReference type="PANTHER" id="PTHR43236:SF1">
    <property type="entry name" value="BLL7220 PROTEIN"/>
    <property type="match status" value="1"/>
</dbReference>
<dbReference type="RefSeq" id="WP_310372507.1">
    <property type="nucleotide sequence ID" value="NZ_JAVDXT010000001.1"/>
</dbReference>
<dbReference type="InterPro" id="IPR052345">
    <property type="entry name" value="Rad_response_metalloprotease"/>
</dbReference>
<dbReference type="InterPro" id="IPR010359">
    <property type="entry name" value="IrrE_HExxH"/>
</dbReference>
<evidence type="ECO:0000313" key="4">
    <source>
        <dbReference type="Proteomes" id="UP001180487"/>
    </source>
</evidence>
<dbReference type="PANTHER" id="PTHR43236">
    <property type="entry name" value="ANTITOXIN HIGA1"/>
    <property type="match status" value="1"/>
</dbReference>
<gene>
    <name evidence="3" type="ORF">J2X19_001747</name>
</gene>